<feature type="region of interest" description="Disordered" evidence="1">
    <location>
        <begin position="736"/>
        <end position="815"/>
    </location>
</feature>
<evidence type="ECO:0000313" key="5">
    <source>
        <dbReference type="Proteomes" id="UP000256345"/>
    </source>
</evidence>
<dbReference type="EMBL" id="CP011509">
    <property type="protein sequence ID" value="AKJ07972.1"/>
    <property type="molecule type" value="Genomic_DNA"/>
</dbReference>
<dbReference type="PROSITE" id="PS51257">
    <property type="entry name" value="PROKAR_LIPOPROTEIN"/>
    <property type="match status" value="1"/>
</dbReference>
<gene>
    <name evidence="2" type="ORF">AA314_09598</name>
    <name evidence="3" type="ORF">ATI61_107412</name>
</gene>
<dbReference type="EMBL" id="QUMU01000007">
    <property type="protein sequence ID" value="REG29716.1"/>
    <property type="molecule type" value="Genomic_DNA"/>
</dbReference>
<dbReference type="Proteomes" id="UP000035579">
    <property type="component" value="Chromosome"/>
</dbReference>
<reference evidence="2 4" key="1">
    <citation type="submission" date="2015-05" db="EMBL/GenBank/DDBJ databases">
        <title>Genome assembly of Archangium gephyra DSM 2261.</title>
        <authorList>
            <person name="Sharma G."/>
            <person name="Subramanian S."/>
        </authorList>
    </citation>
    <scope>NUCLEOTIDE SEQUENCE [LARGE SCALE GENOMIC DNA]</scope>
    <source>
        <strain evidence="2 4">DSM 2261</strain>
    </source>
</reference>
<sequence length="845" mass="81344">MRHAWIAGCLLLLTACSNKVTDSAVALTVKYPGYTPLCLRVTASDAAASERRSDELIPQSKLATDEDRTLILAVYREKGWSPQVQVEVASYATADCTGPAIETRQLASAVTLPAKGSVPAALELLAQDVDKDGHAARASGDSAIQGSDCDDGRATVHPGATAVCDGAANLGTDFNCDGKLDCNGGGCTSDEMCGSGFCVAGICCDSACDEPSSQCQGAGTCGTGTCVYPVNAGASCDDGSKCTSADTCDASGTCVGTTTKTCNAPPGQCYAAAGTCEPATGDCKYAPRPTTASCDDGKKCTVDDRCDGSGTCAAGPAKTCNTPPNTCREGTGTCVEPTGDCQYALKPANAACDDGNKCTLDDKCNGGGMCVAGTAKTCDAPPTQCHLGTCEASSGSCNYEPKPPAATCDDGKVCTSSDKCDGAGSCGGTLDCPPPSLCKKALALCAADGRCQFEVDSAQVGNLCREAGKTGTCQADGACQPLQFSYAVTSNFDPVAIASEPIGDLDVLCGATFDSGTTVWTFAPGCSFTPPTHVVTGDDVVVIAVRNLTVNQPLRVVGSRPVVLAVYGDATLNDEVLAHSAREPLRRGAGSGVECTGRTGGPGAVSGNDGSGGGGGGLATESGTGGANDDGTPGGLKGGALLTSGFSPLVGGCQGGAGGGITGTTPGVGGPGGGALQLSVAGTLTLGSVVSVSGAGGGGGDSTVNNAAGGGGGGSGGMLVLEARNLVVEASARVTANGGAGGEGSDSVGGTQSPGVAGADGSLDTATPGTGGDGGAANGGGGGTGAAGSTGPGDGFAGTGSGGSTHGAGGGGGGAAGRILLRGVTSCSALPAGAIISPATSPNCP</sequence>
<dbReference type="RefSeq" id="WP_053067276.1">
    <property type="nucleotide sequence ID" value="NZ_CP011509.1"/>
</dbReference>
<evidence type="ECO:0000313" key="4">
    <source>
        <dbReference type="Proteomes" id="UP000035579"/>
    </source>
</evidence>
<reference evidence="3 5" key="2">
    <citation type="submission" date="2018-08" db="EMBL/GenBank/DDBJ databases">
        <title>Genomic Encyclopedia of Archaeal and Bacterial Type Strains, Phase II (KMG-II): from individual species to whole genera.</title>
        <authorList>
            <person name="Goeker M."/>
        </authorList>
    </citation>
    <scope>NUCLEOTIDE SEQUENCE [LARGE SCALE GENOMIC DNA]</scope>
    <source>
        <strain evidence="3 5">DSM 2261</strain>
    </source>
</reference>
<keyword evidence="5" id="KW-1185">Reference proteome</keyword>
<accession>A0AAC8QHU7</accession>
<evidence type="ECO:0000256" key="1">
    <source>
        <dbReference type="SAM" id="MobiDB-lite"/>
    </source>
</evidence>
<organism evidence="2 4">
    <name type="scientific">Archangium gephyra</name>
    <dbReference type="NCBI Taxonomy" id="48"/>
    <lineage>
        <taxon>Bacteria</taxon>
        <taxon>Pseudomonadati</taxon>
        <taxon>Myxococcota</taxon>
        <taxon>Myxococcia</taxon>
        <taxon>Myxococcales</taxon>
        <taxon>Cystobacterineae</taxon>
        <taxon>Archangiaceae</taxon>
        <taxon>Archangium</taxon>
    </lineage>
</organism>
<feature type="region of interest" description="Disordered" evidence="1">
    <location>
        <begin position="583"/>
        <end position="639"/>
    </location>
</feature>
<evidence type="ECO:0000313" key="2">
    <source>
        <dbReference type="EMBL" id="AKJ07972.1"/>
    </source>
</evidence>
<feature type="compositionally biased region" description="Gly residues" evidence="1">
    <location>
        <begin position="769"/>
        <end position="815"/>
    </location>
</feature>
<proteinExistence type="predicted"/>
<dbReference type="KEGG" id="age:AA314_09598"/>
<feature type="compositionally biased region" description="Gly residues" evidence="1">
    <location>
        <begin position="598"/>
        <end position="638"/>
    </location>
</feature>
<dbReference type="Proteomes" id="UP000256345">
    <property type="component" value="Unassembled WGS sequence"/>
</dbReference>
<evidence type="ECO:0000313" key="3">
    <source>
        <dbReference type="EMBL" id="REG29716.1"/>
    </source>
</evidence>
<protein>
    <submittedName>
        <fullName evidence="2">PE-PGRS virulence associated protein</fullName>
    </submittedName>
</protein>
<name>A0AAC8QHU7_9BACT</name>
<dbReference type="AlphaFoldDB" id="A0AAC8QHU7"/>